<protein>
    <submittedName>
        <fullName evidence="3">DNA-binding MarR family transcriptional regulator</fullName>
    </submittedName>
</protein>
<sequence>MESAGHVHGYWYGKDPGQKALAVDVLNALRDYRASEQAMRRRTRSSMGMGEKDLLALRYLFEAEAAGDFMKPKDLGDKLGITSASMTTLIDRLVKSGHVRREPHPTDRRALVLKATPGSDQEVRHTLGGMHRRMMDAAFSLNAEESKIVVAFLEHMREALDTIDEDAPEEGQPSPEGQHPDAANAHRQ</sequence>
<dbReference type="EMBL" id="JAAOZD010000003">
    <property type="protein sequence ID" value="NIJ01648.1"/>
    <property type="molecule type" value="Genomic_DNA"/>
</dbReference>
<name>A0ABX0TGK2_9MICC</name>
<dbReference type="SMART" id="SM00347">
    <property type="entry name" value="HTH_MARR"/>
    <property type="match status" value="1"/>
</dbReference>
<dbReference type="GO" id="GO:0003677">
    <property type="term" value="F:DNA binding"/>
    <property type="evidence" value="ECO:0007669"/>
    <property type="project" value="UniProtKB-KW"/>
</dbReference>
<dbReference type="PRINTS" id="PR00598">
    <property type="entry name" value="HTHMARR"/>
</dbReference>
<keyword evidence="3" id="KW-0238">DNA-binding</keyword>
<evidence type="ECO:0000313" key="3">
    <source>
        <dbReference type="EMBL" id="NIJ01648.1"/>
    </source>
</evidence>
<keyword evidence="4" id="KW-1185">Reference proteome</keyword>
<feature type="domain" description="HTH marR-type" evidence="2">
    <location>
        <begin position="18"/>
        <end position="158"/>
    </location>
</feature>
<dbReference type="PROSITE" id="PS50995">
    <property type="entry name" value="HTH_MARR_2"/>
    <property type="match status" value="1"/>
</dbReference>
<evidence type="ECO:0000313" key="4">
    <source>
        <dbReference type="Proteomes" id="UP000802392"/>
    </source>
</evidence>
<gene>
    <name evidence="3" type="ORF">FHR86_001969</name>
</gene>
<dbReference type="Proteomes" id="UP000802392">
    <property type="component" value="Unassembled WGS sequence"/>
</dbReference>
<dbReference type="InterPro" id="IPR036388">
    <property type="entry name" value="WH-like_DNA-bd_sf"/>
</dbReference>
<proteinExistence type="predicted"/>
<dbReference type="InterPro" id="IPR039422">
    <property type="entry name" value="MarR/SlyA-like"/>
</dbReference>
<reference evidence="3 4" key="1">
    <citation type="submission" date="2020-03" db="EMBL/GenBank/DDBJ databases">
        <title>Genomic Encyclopedia of Type Strains, Phase III (KMG-III): the genomes of soil and plant-associated and newly described type strains.</title>
        <authorList>
            <person name="Whitman W."/>
        </authorList>
    </citation>
    <scope>NUCLEOTIDE SEQUENCE [LARGE SCALE GENOMIC DNA]</scope>
    <source>
        <strain evidence="3 4">CECT 4207</strain>
    </source>
</reference>
<evidence type="ECO:0000256" key="1">
    <source>
        <dbReference type="SAM" id="MobiDB-lite"/>
    </source>
</evidence>
<dbReference type="InterPro" id="IPR036390">
    <property type="entry name" value="WH_DNA-bd_sf"/>
</dbReference>
<organism evidence="3 4">
    <name type="scientific">Paenarthrobacter ilicis</name>
    <dbReference type="NCBI Taxonomy" id="43665"/>
    <lineage>
        <taxon>Bacteria</taxon>
        <taxon>Bacillati</taxon>
        <taxon>Actinomycetota</taxon>
        <taxon>Actinomycetes</taxon>
        <taxon>Micrococcales</taxon>
        <taxon>Micrococcaceae</taxon>
        <taxon>Paenarthrobacter</taxon>
    </lineage>
</organism>
<dbReference type="InterPro" id="IPR000835">
    <property type="entry name" value="HTH_MarR-typ"/>
</dbReference>
<dbReference type="PANTHER" id="PTHR33164:SF43">
    <property type="entry name" value="HTH-TYPE TRANSCRIPTIONAL REPRESSOR YETL"/>
    <property type="match status" value="1"/>
</dbReference>
<feature type="region of interest" description="Disordered" evidence="1">
    <location>
        <begin position="160"/>
        <end position="188"/>
    </location>
</feature>
<comment type="caution">
    <text evidence="3">The sequence shown here is derived from an EMBL/GenBank/DDBJ whole genome shotgun (WGS) entry which is preliminary data.</text>
</comment>
<dbReference type="PANTHER" id="PTHR33164">
    <property type="entry name" value="TRANSCRIPTIONAL REGULATOR, MARR FAMILY"/>
    <property type="match status" value="1"/>
</dbReference>
<dbReference type="Gene3D" id="1.10.10.10">
    <property type="entry name" value="Winged helix-like DNA-binding domain superfamily/Winged helix DNA-binding domain"/>
    <property type="match status" value="1"/>
</dbReference>
<accession>A0ABX0TGK2</accession>
<evidence type="ECO:0000259" key="2">
    <source>
        <dbReference type="PROSITE" id="PS50995"/>
    </source>
</evidence>
<dbReference type="Pfam" id="PF01047">
    <property type="entry name" value="MarR"/>
    <property type="match status" value="1"/>
</dbReference>
<dbReference type="SUPFAM" id="SSF46785">
    <property type="entry name" value="Winged helix' DNA-binding domain"/>
    <property type="match status" value="1"/>
</dbReference>
<dbReference type="RefSeq" id="WP_167265575.1">
    <property type="nucleotide sequence ID" value="NZ_BAAAVO010000013.1"/>
</dbReference>